<dbReference type="Pfam" id="PF00512">
    <property type="entry name" value="HisKA"/>
    <property type="match status" value="1"/>
</dbReference>
<dbReference type="SUPFAM" id="SSF55874">
    <property type="entry name" value="ATPase domain of HSP90 chaperone/DNA topoisomerase II/histidine kinase"/>
    <property type="match status" value="1"/>
</dbReference>
<dbReference type="CDD" id="cd00082">
    <property type="entry name" value="HisKA"/>
    <property type="match status" value="1"/>
</dbReference>
<feature type="transmembrane region" description="Helical" evidence="7">
    <location>
        <begin position="117"/>
        <end position="137"/>
    </location>
</feature>
<evidence type="ECO:0000313" key="10">
    <source>
        <dbReference type="EMBL" id="MVA54631.1"/>
    </source>
</evidence>
<dbReference type="GO" id="GO:0005886">
    <property type="term" value="C:plasma membrane"/>
    <property type="evidence" value="ECO:0007669"/>
    <property type="project" value="TreeGrafter"/>
</dbReference>
<dbReference type="InterPro" id="IPR001789">
    <property type="entry name" value="Sig_transdc_resp-reg_receiver"/>
</dbReference>
<dbReference type="Proteomes" id="UP000440716">
    <property type="component" value="Unassembled WGS sequence"/>
</dbReference>
<dbReference type="PROSITE" id="PS50109">
    <property type="entry name" value="HIS_KIN"/>
    <property type="match status" value="1"/>
</dbReference>
<dbReference type="InterPro" id="IPR036097">
    <property type="entry name" value="HisK_dim/P_sf"/>
</dbReference>
<dbReference type="InterPro" id="IPR003594">
    <property type="entry name" value="HATPase_dom"/>
</dbReference>
<dbReference type="RefSeq" id="WP_156589776.1">
    <property type="nucleotide sequence ID" value="NZ_WPHU01000001.1"/>
</dbReference>
<feature type="domain" description="Histidine kinase" evidence="8">
    <location>
        <begin position="187"/>
        <end position="395"/>
    </location>
</feature>
<sequence>MRNDASFDTERAQAIMRIAVIFIIVAYVMPLVANGATPPEARSFYWLFSIYIPYSFLLLLWIVLRPGVNMLRRTIVTLLDYAFTTFAMSVGGAPLFPIAALVVWHTVVSGLRFGPKHLLPATALALSSFAIATYFNVYWQQNPYVVLTFIMMAILAPSYTLAFLLRLQSAYAAEQEANLSKSRFLAHASHDLRQPIHAISLFTACLRDAGLKPDELAMVDNIDRSLQSVSRLFKSLLDISTLDSGKLIPQMETVAISDILKEVVDQNMEAAQKAGSQLRLVNCTHFVAIDRSLLNTILQNILSNAIKYAGGRKILIGCRHRGGSLTIQVYDQGPGIAPEHHLRIFEEFYQVRERGDKDVDGVGLGLAIVKRLGTLMGLKVSLRSVVGAGTTISVSGLKIAVPMKVLDAEQIAPSATNLAHGLRVLLVEDDEAVLLATASLLRKWGCTVQAETAIPSVLHHCDLLITDFDLGGRMTGTECIAKVRQLAGWKVPAVVMTGHAPSRVIEDIADSDIPILSKPVRPAELRSAILLPGIGVPLR</sequence>
<dbReference type="SMART" id="SM00448">
    <property type="entry name" value="REC"/>
    <property type="match status" value="1"/>
</dbReference>
<dbReference type="InterPro" id="IPR003661">
    <property type="entry name" value="HisK_dim/P_dom"/>
</dbReference>
<proteinExistence type="predicted"/>
<evidence type="ECO:0000259" key="8">
    <source>
        <dbReference type="PROSITE" id="PS50109"/>
    </source>
</evidence>
<feature type="transmembrane region" description="Helical" evidence="7">
    <location>
        <begin position="76"/>
        <end position="105"/>
    </location>
</feature>
<evidence type="ECO:0000259" key="9">
    <source>
        <dbReference type="PROSITE" id="PS50110"/>
    </source>
</evidence>
<feature type="transmembrane region" description="Helical" evidence="7">
    <location>
        <begin position="44"/>
        <end position="64"/>
    </location>
</feature>
<gene>
    <name evidence="10" type="ORF">GOZ88_00725</name>
</gene>
<keyword evidence="3 6" id="KW-0597">Phosphoprotein</keyword>
<accession>A0A7K1R950</accession>
<dbReference type="GO" id="GO:0009927">
    <property type="term" value="F:histidine phosphotransfer kinase activity"/>
    <property type="evidence" value="ECO:0007669"/>
    <property type="project" value="TreeGrafter"/>
</dbReference>
<feature type="transmembrane region" description="Helical" evidence="7">
    <location>
        <begin position="144"/>
        <end position="165"/>
    </location>
</feature>
<keyword evidence="4" id="KW-0808">Transferase</keyword>
<dbReference type="Pfam" id="PF02518">
    <property type="entry name" value="HATPase_c"/>
    <property type="match status" value="1"/>
</dbReference>
<dbReference type="PANTHER" id="PTHR43047:SF9">
    <property type="entry name" value="HISTIDINE KINASE"/>
    <property type="match status" value="1"/>
</dbReference>
<dbReference type="PRINTS" id="PR00344">
    <property type="entry name" value="BCTRLSENSOR"/>
</dbReference>
<dbReference type="SMART" id="SM00388">
    <property type="entry name" value="HisKA"/>
    <property type="match status" value="1"/>
</dbReference>
<comment type="caution">
    <text evidence="10">The sequence shown here is derived from an EMBL/GenBank/DDBJ whole genome shotgun (WGS) entry which is preliminary data.</text>
</comment>
<keyword evidence="5" id="KW-0418">Kinase</keyword>
<organism evidence="10 11">
    <name type="scientific">Agrobacterium vitis</name>
    <name type="common">Rhizobium vitis</name>
    <dbReference type="NCBI Taxonomy" id="373"/>
    <lineage>
        <taxon>Bacteria</taxon>
        <taxon>Pseudomonadati</taxon>
        <taxon>Pseudomonadota</taxon>
        <taxon>Alphaproteobacteria</taxon>
        <taxon>Hyphomicrobiales</taxon>
        <taxon>Rhizobiaceae</taxon>
        <taxon>Rhizobium/Agrobacterium group</taxon>
        <taxon>Agrobacterium</taxon>
    </lineage>
</organism>
<evidence type="ECO:0000256" key="2">
    <source>
        <dbReference type="ARBA" id="ARBA00012438"/>
    </source>
</evidence>
<dbReference type="InterPro" id="IPR011006">
    <property type="entry name" value="CheY-like_superfamily"/>
</dbReference>
<dbReference type="CDD" id="cd00075">
    <property type="entry name" value="HATPase"/>
    <property type="match status" value="1"/>
</dbReference>
<dbReference type="Gene3D" id="3.40.50.2300">
    <property type="match status" value="1"/>
</dbReference>
<dbReference type="PANTHER" id="PTHR43047">
    <property type="entry name" value="TWO-COMPONENT HISTIDINE PROTEIN KINASE"/>
    <property type="match status" value="1"/>
</dbReference>
<keyword evidence="7" id="KW-0812">Transmembrane</keyword>
<dbReference type="GO" id="GO:0000155">
    <property type="term" value="F:phosphorelay sensor kinase activity"/>
    <property type="evidence" value="ECO:0007669"/>
    <property type="project" value="InterPro"/>
</dbReference>
<protein>
    <recommendedName>
        <fullName evidence="2">histidine kinase</fullName>
        <ecNumber evidence="2">2.7.13.3</ecNumber>
    </recommendedName>
</protein>
<name>A0A7K1R950_AGRVI</name>
<dbReference type="InterPro" id="IPR004358">
    <property type="entry name" value="Sig_transdc_His_kin-like_C"/>
</dbReference>
<feature type="transmembrane region" description="Helical" evidence="7">
    <location>
        <begin position="12"/>
        <end position="32"/>
    </location>
</feature>
<feature type="modified residue" description="4-aspartylphosphate" evidence="6">
    <location>
        <position position="467"/>
    </location>
</feature>
<dbReference type="Gene3D" id="3.30.565.10">
    <property type="entry name" value="Histidine kinase-like ATPase, C-terminal domain"/>
    <property type="match status" value="1"/>
</dbReference>
<evidence type="ECO:0000256" key="6">
    <source>
        <dbReference type="PROSITE-ProRule" id="PRU00169"/>
    </source>
</evidence>
<dbReference type="InterPro" id="IPR036890">
    <property type="entry name" value="HATPase_C_sf"/>
</dbReference>
<comment type="catalytic activity">
    <reaction evidence="1">
        <text>ATP + protein L-histidine = ADP + protein N-phospho-L-histidine.</text>
        <dbReference type="EC" id="2.7.13.3"/>
    </reaction>
</comment>
<keyword evidence="7" id="KW-1133">Transmembrane helix</keyword>
<dbReference type="Pfam" id="PF00072">
    <property type="entry name" value="Response_reg"/>
    <property type="match status" value="1"/>
</dbReference>
<feature type="domain" description="Response regulatory" evidence="9">
    <location>
        <begin position="423"/>
        <end position="533"/>
    </location>
</feature>
<dbReference type="Gene3D" id="1.10.287.130">
    <property type="match status" value="1"/>
</dbReference>
<dbReference type="SMART" id="SM00387">
    <property type="entry name" value="HATPase_c"/>
    <property type="match status" value="1"/>
</dbReference>
<reference evidence="10 11" key="1">
    <citation type="submission" date="2019-12" db="EMBL/GenBank/DDBJ databases">
        <title>Whole-genome sequencing of Allorhizobium vitis.</title>
        <authorList>
            <person name="Gan H.M."/>
            <person name="Szegedi E."/>
            <person name="Burr T."/>
            <person name="Savka M.A."/>
        </authorList>
    </citation>
    <scope>NUCLEOTIDE SEQUENCE [LARGE SCALE GENOMIC DNA]</scope>
    <source>
        <strain evidence="10 11">CG415</strain>
    </source>
</reference>
<evidence type="ECO:0000256" key="4">
    <source>
        <dbReference type="ARBA" id="ARBA00022679"/>
    </source>
</evidence>
<dbReference type="InterPro" id="IPR005467">
    <property type="entry name" value="His_kinase_dom"/>
</dbReference>
<evidence type="ECO:0000313" key="11">
    <source>
        <dbReference type="Proteomes" id="UP000440716"/>
    </source>
</evidence>
<dbReference type="PROSITE" id="PS50110">
    <property type="entry name" value="RESPONSE_REGULATORY"/>
    <property type="match status" value="1"/>
</dbReference>
<dbReference type="EMBL" id="WPHU01000001">
    <property type="protein sequence ID" value="MVA54631.1"/>
    <property type="molecule type" value="Genomic_DNA"/>
</dbReference>
<evidence type="ECO:0000256" key="3">
    <source>
        <dbReference type="ARBA" id="ARBA00022553"/>
    </source>
</evidence>
<evidence type="ECO:0000256" key="1">
    <source>
        <dbReference type="ARBA" id="ARBA00000085"/>
    </source>
</evidence>
<evidence type="ECO:0000256" key="7">
    <source>
        <dbReference type="SAM" id="Phobius"/>
    </source>
</evidence>
<evidence type="ECO:0000256" key="5">
    <source>
        <dbReference type="ARBA" id="ARBA00022777"/>
    </source>
</evidence>
<dbReference type="SUPFAM" id="SSF47384">
    <property type="entry name" value="Homodimeric domain of signal transducing histidine kinase"/>
    <property type="match status" value="1"/>
</dbReference>
<keyword evidence="7" id="KW-0472">Membrane</keyword>
<dbReference type="AlphaFoldDB" id="A0A7K1R950"/>
<dbReference type="EC" id="2.7.13.3" evidence="2"/>
<dbReference type="SUPFAM" id="SSF52172">
    <property type="entry name" value="CheY-like"/>
    <property type="match status" value="1"/>
</dbReference>